<dbReference type="Proteomes" id="UP000034407">
    <property type="component" value="Unassembled WGS sequence"/>
</dbReference>
<keyword evidence="3" id="KW-1185">Reference proteome</keyword>
<evidence type="ECO:0000313" key="2">
    <source>
        <dbReference type="EMBL" id="KKX99837.1"/>
    </source>
</evidence>
<feature type="domain" description="BppU N-terminal" evidence="1">
    <location>
        <begin position="6"/>
        <end position="135"/>
    </location>
</feature>
<comment type="caution">
    <text evidence="2">The sequence shown here is derived from an EMBL/GenBank/DDBJ whole genome shotgun (WGS) entry which is preliminary data.</text>
</comment>
<dbReference type="AlphaFoldDB" id="A0A0M3DC39"/>
<sequence length="261" mass="29468">MSVLDKDYRIKLDIKSGKVESEGIVFADKDRNVSNIYIDFLENGKKVDITGCSFIANIQKPNTLITPQILDIVDASNGVAELNLPIECTIDDGYYEVEIEMKNGEDISHSSKFRYTVREALCGEIDDTIVDDSNYNLLIKLVDNVRTVEECVQSNEEKRVVNESDRISSEKARVEEHANRMSEIDNKIVDINNSKDTLITNVDNKLNEVDDRVNSALAQDTIDLEVKDARRGLDGKVYSCLAERLNQIETNPMVIWETVEG</sequence>
<organism evidence="2 3">
    <name type="scientific">Paraclostridium benzoelyticum</name>
    <dbReference type="NCBI Taxonomy" id="1629550"/>
    <lineage>
        <taxon>Bacteria</taxon>
        <taxon>Bacillati</taxon>
        <taxon>Bacillota</taxon>
        <taxon>Clostridia</taxon>
        <taxon>Peptostreptococcales</taxon>
        <taxon>Peptostreptococcaceae</taxon>
        <taxon>Paraclostridium</taxon>
    </lineage>
</organism>
<evidence type="ECO:0000313" key="3">
    <source>
        <dbReference type="Proteomes" id="UP000034407"/>
    </source>
</evidence>
<evidence type="ECO:0000259" key="1">
    <source>
        <dbReference type="Pfam" id="PF10651"/>
    </source>
</evidence>
<dbReference type="EMBL" id="LBBT01000360">
    <property type="protein sequence ID" value="KKX99837.1"/>
    <property type="molecule type" value="Genomic_DNA"/>
</dbReference>
<name>A0A0M3DC39_9FIRM</name>
<proteinExistence type="predicted"/>
<dbReference type="Pfam" id="PF10651">
    <property type="entry name" value="BppU_N"/>
    <property type="match status" value="1"/>
</dbReference>
<dbReference type="Gene3D" id="2.60.40.3350">
    <property type="match status" value="1"/>
</dbReference>
<dbReference type="PATRIC" id="fig|1629550.3.peg.2997"/>
<dbReference type="InterPro" id="IPR018913">
    <property type="entry name" value="BppU_N"/>
</dbReference>
<reference evidence="2 3" key="1">
    <citation type="submission" date="2015-04" db="EMBL/GenBank/DDBJ databases">
        <title>Microcin producing Clostridium sp. JC272T.</title>
        <authorList>
            <person name="Jyothsna T."/>
            <person name="Sasikala C."/>
            <person name="Ramana C."/>
        </authorList>
    </citation>
    <scope>NUCLEOTIDE SEQUENCE [LARGE SCALE GENOMIC DNA]</scope>
    <source>
        <strain evidence="2 3">JC272</strain>
    </source>
</reference>
<gene>
    <name evidence="2" type="ORF">VN21_17330</name>
</gene>
<accession>A0A0M3DC39</accession>
<protein>
    <recommendedName>
        <fullName evidence="1">BppU N-terminal domain-containing protein</fullName>
    </recommendedName>
</protein>
<dbReference type="RefSeq" id="WP_046824370.1">
    <property type="nucleotide sequence ID" value="NZ_LBBT01000360.1"/>
</dbReference>